<dbReference type="SMART" id="SM00317">
    <property type="entry name" value="SET"/>
    <property type="match status" value="1"/>
</dbReference>
<evidence type="ECO:0000256" key="4">
    <source>
        <dbReference type="ARBA" id="ARBA00022603"/>
    </source>
</evidence>
<gene>
    <name evidence="12" type="ORF">BP5796_10377</name>
</gene>
<feature type="compositionally biased region" description="Basic and acidic residues" evidence="8">
    <location>
        <begin position="639"/>
        <end position="649"/>
    </location>
</feature>
<feature type="compositionally biased region" description="Low complexity" evidence="8">
    <location>
        <begin position="26"/>
        <end position="39"/>
    </location>
</feature>
<evidence type="ECO:0000313" key="12">
    <source>
        <dbReference type="EMBL" id="RDW63875.1"/>
    </source>
</evidence>
<evidence type="ECO:0000256" key="3">
    <source>
        <dbReference type="ARBA" id="ARBA00022454"/>
    </source>
</evidence>
<dbReference type="InterPro" id="IPR001214">
    <property type="entry name" value="SET_dom"/>
</dbReference>
<evidence type="ECO:0000259" key="11">
    <source>
        <dbReference type="PROSITE" id="PS51215"/>
    </source>
</evidence>
<dbReference type="SUPFAM" id="SSF82199">
    <property type="entry name" value="SET domain"/>
    <property type="match status" value="1"/>
</dbReference>
<feature type="region of interest" description="Disordered" evidence="8">
    <location>
        <begin position="1"/>
        <end position="55"/>
    </location>
</feature>
<reference evidence="12 13" key="1">
    <citation type="journal article" date="2018" name="IMA Fungus">
        <title>IMA Genome-F 9: Draft genome sequence of Annulohypoxylon stygium, Aspergillus mulundensis, Berkeleyomyces basicola (syn. Thielaviopsis basicola), Ceratocystis smalleyi, two Cercospora beticola strains, Coleophoma cylindrospora, Fusarium fracticaudum, Phialophora cf. hyalina, and Morchella septimelata.</title>
        <authorList>
            <person name="Wingfield B.D."/>
            <person name="Bills G.F."/>
            <person name="Dong Y."/>
            <person name="Huang W."/>
            <person name="Nel W.J."/>
            <person name="Swalarsk-Parry B.S."/>
            <person name="Vaghefi N."/>
            <person name="Wilken P.M."/>
            <person name="An Z."/>
            <person name="de Beer Z.W."/>
            <person name="De Vos L."/>
            <person name="Chen L."/>
            <person name="Duong T.A."/>
            <person name="Gao Y."/>
            <person name="Hammerbacher A."/>
            <person name="Kikkert J.R."/>
            <person name="Li Y."/>
            <person name="Li H."/>
            <person name="Li K."/>
            <person name="Li Q."/>
            <person name="Liu X."/>
            <person name="Ma X."/>
            <person name="Naidoo K."/>
            <person name="Pethybridge S.J."/>
            <person name="Sun J."/>
            <person name="Steenkamp E.T."/>
            <person name="van der Nest M.A."/>
            <person name="van Wyk S."/>
            <person name="Wingfield M.J."/>
            <person name="Xiong C."/>
            <person name="Yue Q."/>
            <person name="Zhang X."/>
        </authorList>
    </citation>
    <scope>NUCLEOTIDE SEQUENCE [LARGE SCALE GENOMIC DNA]</scope>
    <source>
        <strain evidence="12 13">BP5796</strain>
    </source>
</reference>
<dbReference type="Gene3D" id="2.170.270.10">
    <property type="entry name" value="SET domain"/>
    <property type="match status" value="1"/>
</dbReference>
<evidence type="ECO:0000256" key="1">
    <source>
        <dbReference type="ARBA" id="ARBA00004123"/>
    </source>
</evidence>
<evidence type="ECO:0000256" key="7">
    <source>
        <dbReference type="ARBA" id="ARBA00023242"/>
    </source>
</evidence>
<keyword evidence="13" id="KW-1185">Reference proteome</keyword>
<dbReference type="AlphaFoldDB" id="A0A3D8QPZ5"/>
<dbReference type="Pfam" id="PF17907">
    <property type="entry name" value="AWS"/>
    <property type="match status" value="1"/>
</dbReference>
<dbReference type="InterPro" id="IPR006560">
    <property type="entry name" value="AWS_dom"/>
</dbReference>
<evidence type="ECO:0000256" key="2">
    <source>
        <dbReference type="ARBA" id="ARBA00004286"/>
    </source>
</evidence>
<feature type="compositionally biased region" description="Polar residues" evidence="8">
    <location>
        <begin position="40"/>
        <end position="55"/>
    </location>
</feature>
<dbReference type="PROSITE" id="PS51215">
    <property type="entry name" value="AWS"/>
    <property type="match status" value="1"/>
</dbReference>
<keyword evidence="6" id="KW-0949">S-adenosyl-L-methionine</keyword>
<evidence type="ECO:0000259" key="10">
    <source>
        <dbReference type="PROSITE" id="PS50868"/>
    </source>
</evidence>
<evidence type="ECO:0000256" key="5">
    <source>
        <dbReference type="ARBA" id="ARBA00022679"/>
    </source>
</evidence>
<dbReference type="GO" id="GO:0005634">
    <property type="term" value="C:nucleus"/>
    <property type="evidence" value="ECO:0007669"/>
    <property type="project" value="UniProtKB-SubCell"/>
</dbReference>
<comment type="caution">
    <text evidence="12">The sequence shown here is derived from an EMBL/GenBank/DDBJ whole genome shotgun (WGS) entry which is preliminary data.</text>
</comment>
<feature type="region of interest" description="Disordered" evidence="8">
    <location>
        <begin position="639"/>
        <end position="706"/>
    </location>
</feature>
<dbReference type="SMART" id="SM00508">
    <property type="entry name" value="PostSET"/>
    <property type="match status" value="1"/>
</dbReference>
<sequence length="864" mass="94309">MFSTLLERMGSASKPPSATRIERTRASSSDSFPSTSTADLLSNAQSLSSTPPTSVGDNVSISSLISLIEKENVPAPASTENSPAGRSLRARTKVGTYNIKALAGTSVHAPTKYNKSSSIRDLETRRRTLSGVPGETLGGALASGSLSTDAAQEDAQRLVHDGIAALDLPWSVKALPKSKSEIGLSERAKKKAAAEELERRKSTRLAGEKVESLTKKISVLGKRSRKTFESGLLKASRELRKLADTNEFAHIDTKPVLHEVWSNGKLVVPGEPANKKKKAEAAVPASPKKKVEEIVEEEPKEEKKSVKKEKTWLTKGLYAGQQGNRDWSIGFSPREREMMASQRSKPNTLLPFPMWHGQRLLQVGRDFKLPFDVCSPLPPGQPKPDEWRKSTRNRFIGDAAAAWKTSKHFGDWDSSCVCRSEEGCDENCQNRIMFYECDSTNCKIGPKCGNRAFADLQERRKLGGKYRIGVEVVKTEDRGYGVRANRCFDPHQIIVEYNGEIITEEECDRRMNEEYKNNECYYLMAFDQNMIIDATTGSMARFVNHSCSPNCKMVKWIVAGKPRMALFAGDKPIMTGEELTYDYNFDPFSAKNVQECRCGSANCRGFLGPRPKDQKPLKEHAIEKAVKAGVKAGKRKLKEILGGDDESKRSPKKRKIASAKGTKRPASSTGKNVTKDAVKSIKRSASSTGKKVAKGAVKSIKRSASSASMKVAKGAVKSIKRSASSANMKVAKDAAKVVKKNVSEQIINAKQTVSSRKRGAPIAVKKTVKASVLKTYGKSQTKLGSRNSTLAIVPAVTRESKTSKTSKTSSASKKSVRNIVRTMKGRKAGRPAGIKVVKVAGAADTSSDEISDDEIVVDVEKIKG</sequence>
<dbReference type="FunFam" id="2.170.270.10:FF:000037">
    <property type="entry name" value="Histone-lysine N-methyltransferase"/>
    <property type="match status" value="1"/>
</dbReference>
<dbReference type="PANTHER" id="PTHR22884">
    <property type="entry name" value="SET DOMAIN PROTEINS"/>
    <property type="match status" value="1"/>
</dbReference>
<evidence type="ECO:0000313" key="13">
    <source>
        <dbReference type="Proteomes" id="UP000256328"/>
    </source>
</evidence>
<comment type="subcellular location">
    <subcellularLocation>
        <location evidence="2">Chromosome</location>
    </subcellularLocation>
    <subcellularLocation>
        <location evidence="1">Nucleus</location>
    </subcellularLocation>
</comment>
<dbReference type="Pfam" id="PF00856">
    <property type="entry name" value="SET"/>
    <property type="match status" value="1"/>
</dbReference>
<dbReference type="InterPro" id="IPR050777">
    <property type="entry name" value="SET2_Histone-Lys_MeTrsfase"/>
</dbReference>
<dbReference type="InterPro" id="IPR046341">
    <property type="entry name" value="SET_dom_sf"/>
</dbReference>
<name>A0A3D8QPZ5_9HELO</name>
<evidence type="ECO:0000256" key="6">
    <source>
        <dbReference type="ARBA" id="ARBA00022691"/>
    </source>
</evidence>
<feature type="region of interest" description="Disordered" evidence="8">
    <location>
        <begin position="797"/>
        <end position="816"/>
    </location>
</feature>
<keyword evidence="4" id="KW-0489">Methyltransferase</keyword>
<evidence type="ECO:0000256" key="8">
    <source>
        <dbReference type="SAM" id="MobiDB-lite"/>
    </source>
</evidence>
<dbReference type="PROSITE" id="PS50868">
    <property type="entry name" value="POST_SET"/>
    <property type="match status" value="1"/>
</dbReference>
<dbReference type="Proteomes" id="UP000256328">
    <property type="component" value="Unassembled WGS sequence"/>
</dbReference>
<feature type="compositionally biased region" description="Basic residues" evidence="8">
    <location>
        <begin position="650"/>
        <end position="663"/>
    </location>
</feature>
<feature type="domain" description="Post-SET" evidence="10">
    <location>
        <begin position="592"/>
        <end position="608"/>
    </location>
</feature>
<dbReference type="GO" id="GO:0032259">
    <property type="term" value="P:methylation"/>
    <property type="evidence" value="ECO:0007669"/>
    <property type="project" value="UniProtKB-KW"/>
</dbReference>
<feature type="domain" description="SET" evidence="9">
    <location>
        <begin position="468"/>
        <end position="584"/>
    </location>
</feature>
<dbReference type="GO" id="GO:0042054">
    <property type="term" value="F:histone methyltransferase activity"/>
    <property type="evidence" value="ECO:0007669"/>
    <property type="project" value="InterPro"/>
</dbReference>
<feature type="domain" description="AWS" evidence="11">
    <location>
        <begin position="411"/>
        <end position="457"/>
    </location>
</feature>
<protein>
    <recommendedName>
        <fullName evidence="14">SET-containing protein</fullName>
    </recommendedName>
</protein>
<keyword evidence="3" id="KW-0158">Chromosome</keyword>
<evidence type="ECO:0000259" key="9">
    <source>
        <dbReference type="PROSITE" id="PS50280"/>
    </source>
</evidence>
<evidence type="ECO:0008006" key="14">
    <source>
        <dbReference type="Google" id="ProtNLM"/>
    </source>
</evidence>
<dbReference type="PROSITE" id="PS50280">
    <property type="entry name" value="SET"/>
    <property type="match status" value="1"/>
</dbReference>
<keyword evidence="7" id="KW-0539">Nucleus</keyword>
<dbReference type="GO" id="GO:0005694">
    <property type="term" value="C:chromosome"/>
    <property type="evidence" value="ECO:0007669"/>
    <property type="project" value="UniProtKB-SubCell"/>
</dbReference>
<dbReference type="OrthoDB" id="422362at2759"/>
<dbReference type="InterPro" id="IPR003616">
    <property type="entry name" value="Post-SET_dom"/>
</dbReference>
<keyword evidence="5" id="KW-0808">Transferase</keyword>
<feature type="compositionally biased region" description="Low complexity" evidence="8">
    <location>
        <begin position="803"/>
        <end position="813"/>
    </location>
</feature>
<organism evidence="12 13">
    <name type="scientific">Coleophoma crateriformis</name>
    <dbReference type="NCBI Taxonomy" id="565419"/>
    <lineage>
        <taxon>Eukaryota</taxon>
        <taxon>Fungi</taxon>
        <taxon>Dikarya</taxon>
        <taxon>Ascomycota</taxon>
        <taxon>Pezizomycotina</taxon>
        <taxon>Leotiomycetes</taxon>
        <taxon>Helotiales</taxon>
        <taxon>Dermateaceae</taxon>
        <taxon>Coleophoma</taxon>
    </lineage>
</organism>
<accession>A0A3D8QPZ5</accession>
<dbReference type="EMBL" id="PDLN01000016">
    <property type="protein sequence ID" value="RDW63875.1"/>
    <property type="molecule type" value="Genomic_DNA"/>
</dbReference>
<proteinExistence type="predicted"/>